<dbReference type="RefSeq" id="WP_136913249.1">
    <property type="nucleotide sequence ID" value="NZ_CP039371.1"/>
</dbReference>
<gene>
    <name evidence="6" type="primary">rnfG</name>
    <name evidence="8" type="ORF">E6B08_06355</name>
</gene>
<dbReference type="Pfam" id="PF04205">
    <property type="entry name" value="FMN_bind"/>
    <property type="match status" value="1"/>
</dbReference>
<dbReference type="HAMAP" id="MF_00479">
    <property type="entry name" value="RsxG_RnfG"/>
    <property type="match status" value="1"/>
</dbReference>
<dbReference type="GO" id="GO:0010181">
    <property type="term" value="F:FMN binding"/>
    <property type="evidence" value="ECO:0007669"/>
    <property type="project" value="InterPro"/>
</dbReference>
<dbReference type="NCBIfam" id="TIGR01947">
    <property type="entry name" value="rnfG"/>
    <property type="match status" value="1"/>
</dbReference>
<dbReference type="EC" id="7.-.-.-" evidence="6"/>
<comment type="subunit">
    <text evidence="6">The complex is composed of six subunits: RnfA, RnfB, RnfC, RnfD, RnfE and RnfG.</text>
</comment>
<comment type="cofactor">
    <cofactor evidence="6">
        <name>FMN</name>
        <dbReference type="ChEBI" id="CHEBI:58210"/>
    </cofactor>
</comment>
<keyword evidence="4 6" id="KW-0288">FMN</keyword>
<dbReference type="PIRSF" id="PIRSF006091">
    <property type="entry name" value="E_trnsport_RnfG"/>
    <property type="match status" value="1"/>
</dbReference>
<evidence type="ECO:0000256" key="2">
    <source>
        <dbReference type="ARBA" id="ARBA00022553"/>
    </source>
</evidence>
<dbReference type="SMART" id="SM00900">
    <property type="entry name" value="FMN_bind"/>
    <property type="match status" value="1"/>
</dbReference>
<dbReference type="PANTHER" id="PTHR36118">
    <property type="entry name" value="ION-TRANSLOCATING OXIDOREDUCTASE COMPLEX SUBUNIT G"/>
    <property type="match status" value="1"/>
</dbReference>
<dbReference type="GO" id="GO:0009055">
    <property type="term" value="F:electron transfer activity"/>
    <property type="evidence" value="ECO:0007669"/>
    <property type="project" value="InterPro"/>
</dbReference>
<keyword evidence="2 6" id="KW-0597">Phosphoprotein</keyword>
<reference evidence="9" key="1">
    <citation type="submission" date="2019-04" db="EMBL/GenBank/DDBJ databases">
        <title>Genome sequence of Pseudomonas putida 1290, an auxin catabolizing strain.</title>
        <authorList>
            <person name="Laird T.S."/>
            <person name="Leveau J.H.J."/>
        </authorList>
    </citation>
    <scope>NUCLEOTIDE SEQUENCE [LARGE SCALE GENOMIC DNA]</scope>
    <source>
        <strain evidence="9">1290</strain>
    </source>
</reference>
<dbReference type="GO" id="GO:0022900">
    <property type="term" value="P:electron transport chain"/>
    <property type="evidence" value="ECO:0007669"/>
    <property type="project" value="UniProtKB-UniRule"/>
</dbReference>
<name>A0A4D6X4S8_PSEPU</name>
<protein>
    <recommendedName>
        <fullName evidence="6">Ion-translocating oxidoreductase complex subunit G</fullName>
        <ecNumber evidence="6">7.-.-.-</ecNumber>
    </recommendedName>
    <alternativeName>
        <fullName evidence="6">Rnf electron transport complex subunit G</fullName>
    </alternativeName>
</protein>
<proteinExistence type="inferred from homology"/>
<dbReference type="InterPro" id="IPR007329">
    <property type="entry name" value="FMN-bd"/>
</dbReference>
<evidence type="ECO:0000256" key="6">
    <source>
        <dbReference type="HAMAP-Rule" id="MF_00479"/>
    </source>
</evidence>
<evidence type="ECO:0000256" key="5">
    <source>
        <dbReference type="ARBA" id="ARBA00022982"/>
    </source>
</evidence>
<evidence type="ECO:0000256" key="3">
    <source>
        <dbReference type="ARBA" id="ARBA00022630"/>
    </source>
</evidence>
<dbReference type="EMBL" id="CP039371">
    <property type="protein sequence ID" value="QCI11057.1"/>
    <property type="molecule type" value="Genomic_DNA"/>
</dbReference>
<keyword evidence="6" id="KW-1278">Translocase</keyword>
<keyword evidence="3 6" id="KW-0285">Flavoprotein</keyword>
<keyword evidence="6" id="KW-0812">Transmembrane</keyword>
<feature type="domain" description="FMN-binding" evidence="7">
    <location>
        <begin position="98"/>
        <end position="186"/>
    </location>
</feature>
<keyword evidence="5 6" id="KW-0249">Electron transport</keyword>
<keyword evidence="6" id="KW-0472">Membrane</keyword>
<evidence type="ECO:0000256" key="4">
    <source>
        <dbReference type="ARBA" id="ARBA00022643"/>
    </source>
</evidence>
<keyword evidence="6" id="KW-1003">Cell membrane</keyword>
<organism evidence="8 9">
    <name type="scientific">Pseudomonas putida</name>
    <name type="common">Arthrobacter siderocapsulatus</name>
    <dbReference type="NCBI Taxonomy" id="303"/>
    <lineage>
        <taxon>Bacteria</taxon>
        <taxon>Pseudomonadati</taxon>
        <taxon>Pseudomonadota</taxon>
        <taxon>Gammaproteobacteria</taxon>
        <taxon>Pseudomonadales</taxon>
        <taxon>Pseudomonadaceae</taxon>
        <taxon>Pseudomonas</taxon>
    </lineage>
</organism>
<evidence type="ECO:0000313" key="9">
    <source>
        <dbReference type="Proteomes" id="UP000298551"/>
    </source>
</evidence>
<evidence type="ECO:0000259" key="7">
    <source>
        <dbReference type="SMART" id="SM00900"/>
    </source>
</evidence>
<dbReference type="OrthoDB" id="9784165at2"/>
<keyword evidence="6" id="KW-0997">Cell inner membrane</keyword>
<comment type="similarity">
    <text evidence="6">Belongs to the RnfG family.</text>
</comment>
<comment type="subcellular location">
    <subcellularLocation>
        <location evidence="6">Cell inner membrane</location>
        <topology evidence="6">Single-pass membrane protein</topology>
    </subcellularLocation>
</comment>
<comment type="function">
    <text evidence="6">Part of a membrane-bound complex that couples electron transfer with translocation of ions across the membrane.</text>
</comment>
<feature type="modified residue" description="FMN phosphoryl threonine" evidence="6">
    <location>
        <position position="169"/>
    </location>
</feature>
<accession>A0A4D6X4S8</accession>
<evidence type="ECO:0000256" key="1">
    <source>
        <dbReference type="ARBA" id="ARBA00022448"/>
    </source>
</evidence>
<dbReference type="Proteomes" id="UP000298551">
    <property type="component" value="Chromosome"/>
</dbReference>
<dbReference type="InterPro" id="IPR010209">
    <property type="entry name" value="Ion_transpt_RnfG/RsxG"/>
</dbReference>
<dbReference type="AlphaFoldDB" id="A0A4D6X4S8"/>
<evidence type="ECO:0000313" key="8">
    <source>
        <dbReference type="EMBL" id="QCI11057.1"/>
    </source>
</evidence>
<sequence length="200" mass="21661">MSAGVRSTLAVIVIAALALSATLAWRQWTEQARAHALVHLQIEQRLAVLPAQSYDNQPLDTPLALPEPQLPNSRILAGYLATLATQPTAVLLISQTQGYSSAITLGIAISPDGRLLASRVIEQQETPGLGGRLGDPQVGWLAQFANRRATDKWMLKRDHGDFDQLVGATVTSRAVMEALQEALGYFDQHRNELLGVPGHE</sequence>
<keyword evidence="1 6" id="KW-0813">Transport</keyword>
<keyword evidence="6" id="KW-1133">Transmembrane helix</keyword>
<dbReference type="PANTHER" id="PTHR36118:SF1">
    <property type="entry name" value="ION-TRANSLOCATING OXIDOREDUCTASE COMPLEX SUBUNIT G"/>
    <property type="match status" value="1"/>
</dbReference>
<dbReference type="GO" id="GO:0005886">
    <property type="term" value="C:plasma membrane"/>
    <property type="evidence" value="ECO:0007669"/>
    <property type="project" value="UniProtKB-SubCell"/>
</dbReference>